<evidence type="ECO:0000313" key="14">
    <source>
        <dbReference type="Proteomes" id="UP001108027"/>
    </source>
</evidence>
<feature type="domain" description="RCK C-terminal" evidence="12">
    <location>
        <begin position="567"/>
        <end position="651"/>
    </location>
</feature>
<feature type="transmembrane region" description="Helical" evidence="10">
    <location>
        <begin position="146"/>
        <end position="165"/>
    </location>
</feature>
<evidence type="ECO:0000256" key="7">
    <source>
        <dbReference type="ARBA" id="ARBA00022989"/>
    </source>
</evidence>
<evidence type="ECO:0000256" key="1">
    <source>
        <dbReference type="ARBA" id="ARBA00004141"/>
    </source>
</evidence>
<gene>
    <name evidence="13" type="ORF">LL252_09095</name>
</gene>
<dbReference type="InterPro" id="IPR038770">
    <property type="entry name" value="Na+/solute_symporter_sf"/>
</dbReference>
<dbReference type="Proteomes" id="UP001108027">
    <property type="component" value="Unassembled WGS sequence"/>
</dbReference>
<keyword evidence="8" id="KW-0406">Ion transport</keyword>
<evidence type="ECO:0000256" key="10">
    <source>
        <dbReference type="SAM" id="Phobius"/>
    </source>
</evidence>
<dbReference type="PROSITE" id="PS51201">
    <property type="entry name" value="RCK_N"/>
    <property type="match status" value="1"/>
</dbReference>
<evidence type="ECO:0000256" key="4">
    <source>
        <dbReference type="ARBA" id="ARBA00022538"/>
    </source>
</evidence>
<keyword evidence="14" id="KW-1185">Reference proteome</keyword>
<evidence type="ECO:0000259" key="11">
    <source>
        <dbReference type="PROSITE" id="PS51201"/>
    </source>
</evidence>
<dbReference type="Gene3D" id="1.20.1530.20">
    <property type="match status" value="1"/>
</dbReference>
<sequence length="652" mass="70599">MTDTLTLVVILLATAVFAVVVFRRLHLPPILAYLGAGVLAGPGGFGWVGDTSGMRHLAEFGIVFLLFSLGLEFSIPRLLALRRIVFGAGPLQLLLTAVPVATVLWLVGLSPAVALIGGGAFALSSTAIVIRDLIARGAVNTGYGRATTGVLLFQDLAAVIMLVLLPVLADPSAGDPLIAASATLGKAVLLFAGIYVIGKWVLPRALEETGRARSDEVFVMTALLLALLAAWVTHALGLSMALGAFLAGMMLGESHFRHQIEADIRPFRDLLLGLFFMGVGMLISPALFARYWHWILIGALLLMVCKLVLIAGLLRVLGERKETALRTGILLAQGGEFGFVLVALAVTHDLITNEQAGVLVSITVLTMAATPALLEHSGTLTRRLLRQWEQEPDTPSVDEDTRGHVLLCGYGRVGQNLMRYLHRFHHQAVAIDTDLVRIQEASQAGERILFGDATRKEILERAGIHRASLLVVTFDDPRQAERILHTAHQLCPDLRVLVRTRDDAHLDDLLGAGAAEVVPEVLEASLMLVAHALMMLDTPFGKVLAMLRQSRRERYKLLRGYYHGESLPTADSAGNPYRLLHAVTVSGQAACIGKRLDQLDLKEDKVEVQSLRREDRTLDYPDGDTVLRDGDILILYGPLDAVEAAEEQLLGG</sequence>
<evidence type="ECO:0000259" key="12">
    <source>
        <dbReference type="PROSITE" id="PS51202"/>
    </source>
</evidence>
<feature type="transmembrane region" description="Helical" evidence="10">
    <location>
        <begin position="294"/>
        <end position="317"/>
    </location>
</feature>
<feature type="transmembrane region" description="Helical" evidence="10">
    <location>
        <begin position="113"/>
        <end position="134"/>
    </location>
</feature>
<comment type="subcellular location">
    <subcellularLocation>
        <location evidence="1">Membrane</location>
        <topology evidence="1">Multi-pass membrane protein</topology>
    </subcellularLocation>
</comment>
<feature type="transmembrane region" description="Helical" evidence="10">
    <location>
        <begin position="270"/>
        <end position="288"/>
    </location>
</feature>
<accession>A0A9Q3UKL9</accession>
<evidence type="ECO:0000256" key="6">
    <source>
        <dbReference type="ARBA" id="ARBA00022958"/>
    </source>
</evidence>
<evidence type="ECO:0000256" key="8">
    <source>
        <dbReference type="ARBA" id="ARBA00023065"/>
    </source>
</evidence>
<feature type="transmembrane region" description="Helical" evidence="10">
    <location>
        <begin position="54"/>
        <end position="73"/>
    </location>
</feature>
<feature type="domain" description="RCK N-terminal" evidence="11">
    <location>
        <begin position="402"/>
        <end position="519"/>
    </location>
</feature>
<keyword evidence="5 10" id="KW-0812">Transmembrane</keyword>
<keyword evidence="7 10" id="KW-1133">Transmembrane helix</keyword>
<keyword evidence="2" id="KW-0813">Transport</keyword>
<dbReference type="Pfam" id="PF02254">
    <property type="entry name" value="TrkA_N"/>
    <property type="match status" value="1"/>
</dbReference>
<reference evidence="13" key="1">
    <citation type="submission" date="2021-10" db="EMBL/GenBank/DDBJ databases">
        <title>The diversity and Nitrogen Metabolism of Culturable Nitrate-Utilizing Bacteria Within the Oxygen Minimum Zone of the Changjiang (Yangtze River)Estuary.</title>
        <authorList>
            <person name="Zhang D."/>
            <person name="Zheng J."/>
            <person name="Liu S."/>
            <person name="He W."/>
        </authorList>
    </citation>
    <scope>NUCLEOTIDE SEQUENCE</scope>
    <source>
        <strain evidence="13">FXH-223</strain>
    </source>
</reference>
<feature type="transmembrane region" description="Helical" evidence="10">
    <location>
        <begin position="177"/>
        <end position="197"/>
    </location>
</feature>
<dbReference type="InterPro" id="IPR006037">
    <property type="entry name" value="RCK_C"/>
</dbReference>
<feature type="transmembrane region" description="Helical" evidence="10">
    <location>
        <begin position="30"/>
        <end position="48"/>
    </location>
</feature>
<evidence type="ECO:0000256" key="5">
    <source>
        <dbReference type="ARBA" id="ARBA00022692"/>
    </source>
</evidence>
<dbReference type="Pfam" id="PF02080">
    <property type="entry name" value="TrkA_C"/>
    <property type="match status" value="1"/>
</dbReference>
<keyword evidence="3" id="KW-0050">Antiport</keyword>
<dbReference type="PANTHER" id="PTHR46157:SF4">
    <property type="entry name" value="K(+) EFFLUX ANTIPORTER 3, CHLOROPLASTIC"/>
    <property type="match status" value="1"/>
</dbReference>
<evidence type="ECO:0000256" key="3">
    <source>
        <dbReference type="ARBA" id="ARBA00022449"/>
    </source>
</evidence>
<dbReference type="EMBL" id="JAJGNA010000008">
    <property type="protein sequence ID" value="MCC4308727.1"/>
    <property type="molecule type" value="Genomic_DNA"/>
</dbReference>
<dbReference type="InterPro" id="IPR036291">
    <property type="entry name" value="NAD(P)-bd_dom_sf"/>
</dbReference>
<keyword evidence="9 10" id="KW-0472">Membrane</keyword>
<dbReference type="GO" id="GO:0006813">
    <property type="term" value="P:potassium ion transport"/>
    <property type="evidence" value="ECO:0007669"/>
    <property type="project" value="UniProtKB-KW"/>
</dbReference>
<dbReference type="Pfam" id="PF00999">
    <property type="entry name" value="Na_H_Exchanger"/>
    <property type="match status" value="1"/>
</dbReference>
<comment type="caution">
    <text evidence="13">The sequence shown here is derived from an EMBL/GenBank/DDBJ whole genome shotgun (WGS) entry which is preliminary data.</text>
</comment>
<dbReference type="PANTHER" id="PTHR46157">
    <property type="entry name" value="K(+) EFFLUX ANTIPORTER 3, CHLOROPLASTIC"/>
    <property type="match status" value="1"/>
</dbReference>
<protein>
    <submittedName>
        <fullName evidence="13">Cation:proton antiporter</fullName>
    </submittedName>
</protein>
<evidence type="ECO:0000313" key="13">
    <source>
        <dbReference type="EMBL" id="MCC4308727.1"/>
    </source>
</evidence>
<keyword evidence="4" id="KW-0633">Potassium transport</keyword>
<dbReference type="RefSeq" id="WP_228233814.1">
    <property type="nucleotide sequence ID" value="NZ_JAJGNA010000008.1"/>
</dbReference>
<dbReference type="Gene3D" id="3.40.50.720">
    <property type="entry name" value="NAD(P)-binding Rossmann-like Domain"/>
    <property type="match status" value="1"/>
</dbReference>
<keyword evidence="6" id="KW-0630">Potassium</keyword>
<evidence type="ECO:0000256" key="2">
    <source>
        <dbReference type="ARBA" id="ARBA00022448"/>
    </source>
</evidence>
<dbReference type="SUPFAM" id="SSF116726">
    <property type="entry name" value="TrkA C-terminal domain-like"/>
    <property type="match status" value="1"/>
</dbReference>
<dbReference type="PROSITE" id="PS51202">
    <property type="entry name" value="RCK_C"/>
    <property type="match status" value="1"/>
</dbReference>
<dbReference type="GO" id="GO:0008324">
    <property type="term" value="F:monoatomic cation transmembrane transporter activity"/>
    <property type="evidence" value="ECO:0007669"/>
    <property type="project" value="InterPro"/>
</dbReference>
<dbReference type="AlphaFoldDB" id="A0A9Q3UKL9"/>
<dbReference type="GO" id="GO:1902600">
    <property type="term" value="P:proton transmembrane transport"/>
    <property type="evidence" value="ECO:0007669"/>
    <property type="project" value="InterPro"/>
</dbReference>
<organism evidence="13 14">
    <name type="scientific">Alloalcanivorax marinus</name>
    <dbReference type="NCBI Taxonomy" id="1177169"/>
    <lineage>
        <taxon>Bacteria</taxon>
        <taxon>Pseudomonadati</taxon>
        <taxon>Pseudomonadota</taxon>
        <taxon>Gammaproteobacteria</taxon>
        <taxon>Oceanospirillales</taxon>
        <taxon>Alcanivoracaceae</taxon>
        <taxon>Alloalcanivorax</taxon>
    </lineage>
</organism>
<dbReference type="InterPro" id="IPR003148">
    <property type="entry name" value="RCK_N"/>
</dbReference>
<dbReference type="SUPFAM" id="SSF51735">
    <property type="entry name" value="NAD(P)-binding Rossmann-fold domains"/>
    <property type="match status" value="1"/>
</dbReference>
<dbReference type="GO" id="GO:0015297">
    <property type="term" value="F:antiporter activity"/>
    <property type="evidence" value="ECO:0007669"/>
    <property type="project" value="UniProtKB-KW"/>
</dbReference>
<name>A0A9Q3UKL9_9GAMM</name>
<dbReference type="GO" id="GO:0005886">
    <property type="term" value="C:plasma membrane"/>
    <property type="evidence" value="ECO:0007669"/>
    <property type="project" value="TreeGrafter"/>
</dbReference>
<dbReference type="InterPro" id="IPR006153">
    <property type="entry name" value="Cation/H_exchanger_TM"/>
</dbReference>
<evidence type="ECO:0000256" key="9">
    <source>
        <dbReference type="ARBA" id="ARBA00023136"/>
    </source>
</evidence>
<dbReference type="Gene3D" id="3.30.70.1450">
    <property type="entry name" value="Regulator of K+ conductance, C-terminal domain"/>
    <property type="match status" value="1"/>
</dbReference>
<feature type="transmembrane region" description="Helical" evidence="10">
    <location>
        <begin position="85"/>
        <end position="107"/>
    </location>
</feature>
<feature type="transmembrane region" description="Helical" evidence="10">
    <location>
        <begin position="217"/>
        <end position="234"/>
    </location>
</feature>
<proteinExistence type="predicted"/>
<feature type="transmembrane region" description="Helical" evidence="10">
    <location>
        <begin position="6"/>
        <end position="23"/>
    </location>
</feature>
<dbReference type="InterPro" id="IPR036721">
    <property type="entry name" value="RCK_C_sf"/>
</dbReference>